<keyword evidence="1" id="KW-1133">Transmembrane helix</keyword>
<protein>
    <recommendedName>
        <fullName evidence="4">Histidine kinase</fullName>
    </recommendedName>
</protein>
<evidence type="ECO:0000313" key="3">
    <source>
        <dbReference type="Proteomes" id="UP000244224"/>
    </source>
</evidence>
<sequence>MSGKLIAGGIVLIAAIAGIAIYWLQVYAFYEPATFQPGAEIQLTPILGDAPEAILAENVEGIDATSSPLRFRACFHTPMSQAMLTETYRVYDQAEPLVGPPWFDCFNAEKIGEALETGEAIAFLSVHDIVPGVDRVVAVFPNGNAYAWHQLNDKLKEDPTKGILK</sequence>
<dbReference type="InterPro" id="IPR045616">
    <property type="entry name" value="DUF6446"/>
</dbReference>
<reference evidence="2 3" key="1">
    <citation type="submission" date="2018-04" db="EMBL/GenBank/DDBJ databases">
        <title>Genomic Encyclopedia of Archaeal and Bacterial Type Strains, Phase II (KMG-II): from individual species to whole genera.</title>
        <authorList>
            <person name="Goeker M."/>
        </authorList>
    </citation>
    <scope>NUCLEOTIDE SEQUENCE [LARGE SCALE GENOMIC DNA]</scope>
    <source>
        <strain evidence="2 3">DSM 21823</strain>
    </source>
</reference>
<evidence type="ECO:0008006" key="4">
    <source>
        <dbReference type="Google" id="ProtNLM"/>
    </source>
</evidence>
<dbReference type="AlphaFoldDB" id="A0A2T6BBX3"/>
<dbReference type="RefSeq" id="WP_054301198.1">
    <property type="nucleotide sequence ID" value="NZ_QBKP01000001.1"/>
</dbReference>
<keyword evidence="1" id="KW-0472">Membrane</keyword>
<keyword evidence="3" id="KW-1185">Reference proteome</keyword>
<dbReference type="Proteomes" id="UP000244224">
    <property type="component" value="Unassembled WGS sequence"/>
</dbReference>
<gene>
    <name evidence="2" type="ORF">C8N34_101413</name>
</gene>
<comment type="caution">
    <text evidence="2">The sequence shown here is derived from an EMBL/GenBank/DDBJ whole genome shotgun (WGS) entry which is preliminary data.</text>
</comment>
<evidence type="ECO:0000313" key="2">
    <source>
        <dbReference type="EMBL" id="PTX53496.1"/>
    </source>
</evidence>
<evidence type="ECO:0000256" key="1">
    <source>
        <dbReference type="SAM" id="Phobius"/>
    </source>
</evidence>
<dbReference type="OrthoDB" id="7819947at2"/>
<dbReference type="EMBL" id="QBKP01000001">
    <property type="protein sequence ID" value="PTX53496.1"/>
    <property type="molecule type" value="Genomic_DNA"/>
</dbReference>
<feature type="transmembrane region" description="Helical" evidence="1">
    <location>
        <begin position="6"/>
        <end position="24"/>
    </location>
</feature>
<accession>A0A2T6BBX3</accession>
<dbReference type="Pfam" id="PF20044">
    <property type="entry name" value="DUF6446"/>
    <property type="match status" value="1"/>
</dbReference>
<proteinExistence type="predicted"/>
<keyword evidence="1" id="KW-0812">Transmembrane</keyword>
<name>A0A2T6BBX3_9RHOB</name>
<organism evidence="2 3">
    <name type="scientific">Gemmobacter caeni</name>
    <dbReference type="NCBI Taxonomy" id="589035"/>
    <lineage>
        <taxon>Bacteria</taxon>
        <taxon>Pseudomonadati</taxon>
        <taxon>Pseudomonadota</taxon>
        <taxon>Alphaproteobacteria</taxon>
        <taxon>Rhodobacterales</taxon>
        <taxon>Paracoccaceae</taxon>
        <taxon>Gemmobacter</taxon>
    </lineage>
</organism>